<protein>
    <submittedName>
        <fullName evidence="1">Uncharacterized protein</fullName>
    </submittedName>
</protein>
<name>A0A562QAC6_9PSED</name>
<evidence type="ECO:0000313" key="1">
    <source>
        <dbReference type="EMBL" id="TWI53715.1"/>
    </source>
</evidence>
<dbReference type="AlphaFoldDB" id="A0A562QAC6"/>
<gene>
    <name evidence="1" type="ORF">IQ22_02320</name>
</gene>
<sequence>MTSHSLLNGTGFLLMLKRLVSKRTFDDIDRQLEQLGTEFPLFDHPPLTADYPGAESLEPLGIRAYQMQIMSCNQDKMTLGATLMKLGFTPTSSTPEITSYSNAKGEKLMLRMQTECNGTLFNLVTDSMELLIELDQCRIAPPAPWQAFPALDVKGLAALQGETAFWWSQYWTPYWSRLDKDERELYLNTNRATPDWKTFIEAHL</sequence>
<accession>A0A562QAC6</accession>
<keyword evidence="2" id="KW-1185">Reference proteome</keyword>
<dbReference type="RefSeq" id="WP_208733631.1">
    <property type="nucleotide sequence ID" value="NZ_VLKY01000007.1"/>
</dbReference>
<evidence type="ECO:0000313" key="2">
    <source>
        <dbReference type="Proteomes" id="UP000316905"/>
    </source>
</evidence>
<dbReference type="Proteomes" id="UP000316905">
    <property type="component" value="Unassembled WGS sequence"/>
</dbReference>
<dbReference type="EMBL" id="VLKY01000007">
    <property type="protein sequence ID" value="TWI53715.1"/>
    <property type="molecule type" value="Genomic_DNA"/>
</dbReference>
<proteinExistence type="predicted"/>
<reference evidence="1 2" key="1">
    <citation type="journal article" date="2015" name="Stand. Genomic Sci.">
        <title>Genomic Encyclopedia of Bacterial and Archaeal Type Strains, Phase III: the genomes of soil and plant-associated and newly described type strains.</title>
        <authorList>
            <person name="Whitman W.B."/>
            <person name="Woyke T."/>
            <person name="Klenk H.P."/>
            <person name="Zhou Y."/>
            <person name="Lilburn T.G."/>
            <person name="Beck B.J."/>
            <person name="De Vos P."/>
            <person name="Vandamme P."/>
            <person name="Eisen J.A."/>
            <person name="Garrity G."/>
            <person name="Hugenholtz P."/>
            <person name="Kyrpides N.C."/>
        </authorList>
    </citation>
    <scope>NUCLEOTIDE SEQUENCE [LARGE SCALE GENOMIC DNA]</scope>
    <source>
        <strain evidence="1 2">CGMCC 1.6858</strain>
    </source>
</reference>
<organism evidence="1 2">
    <name type="scientific">Pseudomonas duriflava</name>
    <dbReference type="NCBI Taxonomy" id="459528"/>
    <lineage>
        <taxon>Bacteria</taxon>
        <taxon>Pseudomonadati</taxon>
        <taxon>Pseudomonadota</taxon>
        <taxon>Gammaproteobacteria</taxon>
        <taxon>Pseudomonadales</taxon>
        <taxon>Pseudomonadaceae</taxon>
        <taxon>Pseudomonas</taxon>
    </lineage>
</organism>
<comment type="caution">
    <text evidence="1">The sequence shown here is derived from an EMBL/GenBank/DDBJ whole genome shotgun (WGS) entry which is preliminary data.</text>
</comment>